<protein>
    <recommendedName>
        <fullName evidence="1">XdhC Rossmann domain-containing protein</fullName>
    </recommendedName>
</protein>
<dbReference type="InterPro" id="IPR052698">
    <property type="entry name" value="MoCofactor_Util/Proc"/>
</dbReference>
<sequence length="140" mass="14949">MEHWKPAVVRTMPDDAVIDMKLDTRSAVITLTHDPKLDDLALMEALKTPAFYVGAIGSRRNSAARCARLAEFDLTGEQIARLRGPAGIYIGSKTPAEIAVSILAEVTAARNGVQLPPIAGVVTAKRYLEHVCGVDAGQPS</sequence>
<organism evidence="2 3">
    <name type="scientific">Paraburkholderia rhynchosiae</name>
    <dbReference type="NCBI Taxonomy" id="487049"/>
    <lineage>
        <taxon>Bacteria</taxon>
        <taxon>Pseudomonadati</taxon>
        <taxon>Pseudomonadota</taxon>
        <taxon>Betaproteobacteria</taxon>
        <taxon>Burkholderiales</taxon>
        <taxon>Burkholderiaceae</taxon>
        <taxon>Paraburkholderia</taxon>
    </lineage>
</organism>
<name>A0A6J5C1T7_9BURK</name>
<evidence type="ECO:0000313" key="2">
    <source>
        <dbReference type="EMBL" id="CAB3723855.1"/>
    </source>
</evidence>
<evidence type="ECO:0000313" key="3">
    <source>
        <dbReference type="Proteomes" id="UP000494205"/>
    </source>
</evidence>
<dbReference type="Pfam" id="PF13478">
    <property type="entry name" value="XdhC_C"/>
    <property type="match status" value="1"/>
</dbReference>
<dbReference type="Proteomes" id="UP000494205">
    <property type="component" value="Unassembled WGS sequence"/>
</dbReference>
<dbReference type="AlphaFoldDB" id="A0A6J5C1T7"/>
<dbReference type="PANTHER" id="PTHR30388:SF4">
    <property type="entry name" value="MOLYBDENUM COFACTOR INSERTION CHAPERONE PAOD"/>
    <property type="match status" value="1"/>
</dbReference>
<proteinExistence type="predicted"/>
<dbReference type="InterPro" id="IPR027051">
    <property type="entry name" value="XdhC_Rossmann_dom"/>
</dbReference>
<gene>
    <name evidence="2" type="ORF">LMG27174_05187</name>
</gene>
<accession>A0A6J5C1T7</accession>
<dbReference type="EMBL" id="CADIJZ010000022">
    <property type="protein sequence ID" value="CAB3723855.1"/>
    <property type="molecule type" value="Genomic_DNA"/>
</dbReference>
<dbReference type="Gene3D" id="3.40.50.720">
    <property type="entry name" value="NAD(P)-binding Rossmann-like Domain"/>
    <property type="match status" value="1"/>
</dbReference>
<evidence type="ECO:0000259" key="1">
    <source>
        <dbReference type="Pfam" id="PF13478"/>
    </source>
</evidence>
<feature type="domain" description="XdhC Rossmann" evidence="1">
    <location>
        <begin position="17"/>
        <end position="106"/>
    </location>
</feature>
<dbReference type="PANTHER" id="PTHR30388">
    <property type="entry name" value="ALDEHYDE OXIDOREDUCTASE MOLYBDENUM COFACTOR ASSEMBLY PROTEIN"/>
    <property type="match status" value="1"/>
</dbReference>
<reference evidence="2 3" key="1">
    <citation type="submission" date="2020-04" db="EMBL/GenBank/DDBJ databases">
        <authorList>
            <person name="De Canck E."/>
        </authorList>
    </citation>
    <scope>NUCLEOTIDE SEQUENCE [LARGE SCALE GENOMIC DNA]</scope>
    <source>
        <strain evidence="2 3">LMG 27174</strain>
    </source>
</reference>